<reference evidence="1 2" key="1">
    <citation type="submission" date="2021-01" db="EMBL/GenBank/DDBJ databases">
        <title>Whole genome shotgun sequence of Asanoa siamensis NBRC 107932.</title>
        <authorList>
            <person name="Komaki H."/>
            <person name="Tamura T."/>
        </authorList>
    </citation>
    <scope>NUCLEOTIDE SEQUENCE [LARGE SCALE GENOMIC DNA]</scope>
    <source>
        <strain evidence="1 2">NBRC 107932</strain>
    </source>
</reference>
<proteinExistence type="predicted"/>
<organism evidence="1 2">
    <name type="scientific">Asanoa siamensis</name>
    <dbReference type="NCBI Taxonomy" id="926357"/>
    <lineage>
        <taxon>Bacteria</taxon>
        <taxon>Bacillati</taxon>
        <taxon>Actinomycetota</taxon>
        <taxon>Actinomycetes</taxon>
        <taxon>Micromonosporales</taxon>
        <taxon>Micromonosporaceae</taxon>
        <taxon>Asanoa</taxon>
    </lineage>
</organism>
<dbReference type="EMBL" id="BONE01000158">
    <property type="protein sequence ID" value="GIF78536.1"/>
    <property type="molecule type" value="Genomic_DNA"/>
</dbReference>
<keyword evidence="2" id="KW-1185">Reference proteome</keyword>
<accession>A0ABQ4D4R9</accession>
<evidence type="ECO:0000313" key="2">
    <source>
        <dbReference type="Proteomes" id="UP000604117"/>
    </source>
</evidence>
<name>A0ABQ4D4R9_9ACTN</name>
<sequence>MVSISLRLARYSSDYDEQSLQRANELQRHADHMREDLVRANDAANEGAKRTNPAGTVMPKWMLPRQVPWATAWTCSDCRPGHGQDRRSTVRRVTGQPYMMREIDRWCDRIRRYGNFTSPYESGQYARAWRKQVELPSAAFAWGQVSNVAWFVENGTRNDDGSVRMEAALCP</sequence>
<evidence type="ECO:0000313" key="1">
    <source>
        <dbReference type="EMBL" id="GIF78536.1"/>
    </source>
</evidence>
<comment type="caution">
    <text evidence="1">The sequence shown here is derived from an EMBL/GenBank/DDBJ whole genome shotgun (WGS) entry which is preliminary data.</text>
</comment>
<protein>
    <submittedName>
        <fullName evidence="1">Uncharacterized protein</fullName>
    </submittedName>
</protein>
<dbReference type="Proteomes" id="UP000604117">
    <property type="component" value="Unassembled WGS sequence"/>
</dbReference>
<gene>
    <name evidence="1" type="ORF">Asi02nite_80540</name>
</gene>